<keyword evidence="4" id="KW-1185">Reference proteome</keyword>
<keyword evidence="3" id="KW-0378">Hydrolase</keyword>
<dbReference type="RefSeq" id="WP_386131665.1">
    <property type="nucleotide sequence ID" value="NZ_JBHTJL010000016.1"/>
</dbReference>
<dbReference type="Pfam" id="PF08386">
    <property type="entry name" value="Abhydrolase_4"/>
    <property type="match status" value="1"/>
</dbReference>
<dbReference type="EMBL" id="JBHTJL010000016">
    <property type="protein sequence ID" value="MFD1063933.1"/>
    <property type="molecule type" value="Genomic_DNA"/>
</dbReference>
<evidence type="ECO:0000313" key="4">
    <source>
        <dbReference type="Proteomes" id="UP001597013"/>
    </source>
</evidence>
<accession>A0ABW3N8E3</accession>
<comment type="caution">
    <text evidence="3">The sequence shown here is derived from an EMBL/GenBank/DDBJ whole genome shotgun (WGS) entry which is preliminary data.</text>
</comment>
<dbReference type="PANTHER" id="PTHR46438:SF11">
    <property type="entry name" value="LIPASE-RELATED"/>
    <property type="match status" value="1"/>
</dbReference>
<sequence length="275" mass="30897">MSNFIIKSIGNTLNAASYISARYASNKALKLFSTPRKGRYSLEQESFIKDAKKNTISYQDLSIAVYHWKGKGKTVLLAHGWESNASRWSYILEKLKDENYNIIALDAPAHGFSDGKLFNAVLYSNCINEVAKIYNPDVLIGHSVGGMASIFCLFQNDLPSVKKLVSLGAPAHFVGVFGRYKDMMGYNNRISKTMDKLVEERFGMTTDYFSAAKFIEDLDVETLIIHDKNDKIIPYEDALLFQKHYKNGNLITTKGQGHGLRGESTIPQIIEFIKA</sequence>
<feature type="domain" description="AB hydrolase-1" evidence="2">
    <location>
        <begin position="75"/>
        <end position="169"/>
    </location>
</feature>
<evidence type="ECO:0000259" key="2">
    <source>
        <dbReference type="Pfam" id="PF12697"/>
    </source>
</evidence>
<gene>
    <name evidence="3" type="ORF">ACFQ1Q_11810</name>
</gene>
<evidence type="ECO:0000313" key="3">
    <source>
        <dbReference type="EMBL" id="MFD1063933.1"/>
    </source>
</evidence>
<protein>
    <submittedName>
        <fullName evidence="3">Alpha/beta fold hydrolase</fullName>
    </submittedName>
</protein>
<evidence type="ECO:0000259" key="1">
    <source>
        <dbReference type="Pfam" id="PF08386"/>
    </source>
</evidence>
<dbReference type="SUPFAM" id="SSF53474">
    <property type="entry name" value="alpha/beta-Hydrolases"/>
    <property type="match status" value="1"/>
</dbReference>
<organism evidence="3 4">
    <name type="scientific">Winogradskyella litorisediminis</name>
    <dbReference type="NCBI Taxonomy" id="1156618"/>
    <lineage>
        <taxon>Bacteria</taxon>
        <taxon>Pseudomonadati</taxon>
        <taxon>Bacteroidota</taxon>
        <taxon>Flavobacteriia</taxon>
        <taxon>Flavobacteriales</taxon>
        <taxon>Flavobacteriaceae</taxon>
        <taxon>Winogradskyella</taxon>
    </lineage>
</organism>
<name>A0ABW3N8E3_9FLAO</name>
<feature type="domain" description="Peptidase S33 tripeptidyl aminopeptidase-like C-terminal" evidence="1">
    <location>
        <begin position="219"/>
        <end position="265"/>
    </location>
</feature>
<dbReference type="Pfam" id="PF12697">
    <property type="entry name" value="Abhydrolase_6"/>
    <property type="match status" value="1"/>
</dbReference>
<dbReference type="Gene3D" id="3.40.50.1820">
    <property type="entry name" value="alpha/beta hydrolase"/>
    <property type="match status" value="1"/>
</dbReference>
<dbReference type="GO" id="GO:0016787">
    <property type="term" value="F:hydrolase activity"/>
    <property type="evidence" value="ECO:0007669"/>
    <property type="project" value="UniProtKB-KW"/>
</dbReference>
<dbReference type="InterPro" id="IPR029058">
    <property type="entry name" value="AB_hydrolase_fold"/>
</dbReference>
<dbReference type="InterPro" id="IPR013595">
    <property type="entry name" value="Pept_S33_TAP-like_C"/>
</dbReference>
<dbReference type="InterPro" id="IPR000073">
    <property type="entry name" value="AB_hydrolase_1"/>
</dbReference>
<proteinExistence type="predicted"/>
<dbReference type="PANTHER" id="PTHR46438">
    <property type="entry name" value="ALPHA/BETA-HYDROLASES SUPERFAMILY PROTEIN"/>
    <property type="match status" value="1"/>
</dbReference>
<dbReference type="Proteomes" id="UP001597013">
    <property type="component" value="Unassembled WGS sequence"/>
</dbReference>
<reference evidence="4" key="1">
    <citation type="journal article" date="2019" name="Int. J. Syst. Evol. Microbiol.">
        <title>The Global Catalogue of Microorganisms (GCM) 10K type strain sequencing project: providing services to taxonomists for standard genome sequencing and annotation.</title>
        <authorList>
            <consortium name="The Broad Institute Genomics Platform"/>
            <consortium name="The Broad Institute Genome Sequencing Center for Infectious Disease"/>
            <person name="Wu L."/>
            <person name="Ma J."/>
        </authorList>
    </citation>
    <scope>NUCLEOTIDE SEQUENCE [LARGE SCALE GENOMIC DNA]</scope>
    <source>
        <strain evidence="4">CCUG 62215</strain>
    </source>
</reference>